<gene>
    <name evidence="3" type="ORF">L1F29_17070</name>
</gene>
<dbReference type="InterPro" id="IPR000866">
    <property type="entry name" value="AhpC/TSA"/>
</dbReference>
<dbReference type="RefSeq" id="WP_258389495.1">
    <property type="nucleotide sequence ID" value="NZ_CP091430.1"/>
</dbReference>
<dbReference type="PANTHER" id="PTHR42852:SF1">
    <property type="entry name" value="THIOREDOXIN-LIKE PROTEIN YNEN"/>
    <property type="match status" value="1"/>
</dbReference>
<evidence type="ECO:0000256" key="1">
    <source>
        <dbReference type="ARBA" id="ARBA00023157"/>
    </source>
</evidence>
<dbReference type="SUPFAM" id="SSF52833">
    <property type="entry name" value="Thioredoxin-like"/>
    <property type="match status" value="1"/>
</dbReference>
<reference evidence="3" key="1">
    <citation type="submission" date="2022-01" db="EMBL/GenBank/DDBJ databases">
        <title>Paenibacillus spongiae sp. nov., isolated from marine sponge.</title>
        <authorList>
            <person name="Li Z."/>
            <person name="Zhang M."/>
        </authorList>
    </citation>
    <scope>NUCLEOTIDE SEQUENCE</scope>
    <source>
        <strain evidence="3">PHS-Z3</strain>
    </source>
</reference>
<dbReference type="InterPro" id="IPR036249">
    <property type="entry name" value="Thioredoxin-like_sf"/>
</dbReference>
<dbReference type="InterPro" id="IPR013766">
    <property type="entry name" value="Thioredoxin_domain"/>
</dbReference>
<dbReference type="InterPro" id="IPR050553">
    <property type="entry name" value="Thioredoxin_ResA/DsbE_sf"/>
</dbReference>
<feature type="domain" description="Thioredoxin" evidence="2">
    <location>
        <begin position="31"/>
        <end position="170"/>
    </location>
</feature>
<keyword evidence="1" id="KW-1015">Disulfide bond</keyword>
<proteinExistence type="predicted"/>
<keyword evidence="4" id="KW-1185">Reference proteome</keyword>
<dbReference type="Proteomes" id="UP001057877">
    <property type="component" value="Chromosome"/>
</dbReference>
<protein>
    <submittedName>
        <fullName evidence="3">TlpA family protein disulfide reductase</fullName>
    </submittedName>
</protein>
<name>A0ABY5SHG6_9BACL</name>
<dbReference type="PROSITE" id="PS51352">
    <property type="entry name" value="THIOREDOXIN_2"/>
    <property type="match status" value="1"/>
</dbReference>
<dbReference type="CDD" id="cd02966">
    <property type="entry name" value="TlpA_like_family"/>
    <property type="match status" value="1"/>
</dbReference>
<evidence type="ECO:0000313" key="4">
    <source>
        <dbReference type="Proteomes" id="UP001057877"/>
    </source>
</evidence>
<organism evidence="3 4">
    <name type="scientific">Paenibacillus spongiae</name>
    <dbReference type="NCBI Taxonomy" id="2909671"/>
    <lineage>
        <taxon>Bacteria</taxon>
        <taxon>Bacillati</taxon>
        <taxon>Bacillota</taxon>
        <taxon>Bacilli</taxon>
        <taxon>Bacillales</taxon>
        <taxon>Paenibacillaceae</taxon>
        <taxon>Paenibacillus</taxon>
    </lineage>
</organism>
<dbReference type="EMBL" id="CP091430">
    <property type="protein sequence ID" value="UVI33442.1"/>
    <property type="molecule type" value="Genomic_DNA"/>
</dbReference>
<dbReference type="InterPro" id="IPR017937">
    <property type="entry name" value="Thioredoxin_CS"/>
</dbReference>
<sequence>MRKQLLLLIVVTVLVILAIFQPEGGNKEQTARIGYQAPGFELKGLDGSLYSLSSLGGKPVLINFWASWCGPCRVEAPDLVRFYKKYKDEFEIYAVNLTADDSLEGAISFAEEFQFNFPVLLDENGAVSKLYKIKSIPTSYFVDSKGEIIHVTTGVVSPKTLENLIQRMIEASKGEA</sequence>
<dbReference type="PROSITE" id="PS00194">
    <property type="entry name" value="THIOREDOXIN_1"/>
    <property type="match status" value="1"/>
</dbReference>
<dbReference type="PANTHER" id="PTHR42852">
    <property type="entry name" value="THIOL:DISULFIDE INTERCHANGE PROTEIN DSBE"/>
    <property type="match status" value="1"/>
</dbReference>
<dbReference type="Gene3D" id="3.40.30.10">
    <property type="entry name" value="Glutaredoxin"/>
    <property type="match status" value="1"/>
</dbReference>
<accession>A0ABY5SHG6</accession>
<evidence type="ECO:0000313" key="3">
    <source>
        <dbReference type="EMBL" id="UVI33442.1"/>
    </source>
</evidence>
<dbReference type="Pfam" id="PF00578">
    <property type="entry name" value="AhpC-TSA"/>
    <property type="match status" value="1"/>
</dbReference>
<evidence type="ECO:0000259" key="2">
    <source>
        <dbReference type="PROSITE" id="PS51352"/>
    </source>
</evidence>